<reference evidence="1" key="1">
    <citation type="submission" date="2013-12" db="EMBL/GenBank/DDBJ databases">
        <title>The Genome Sequence of Aphanomyces invadans NJM9701.</title>
        <authorList>
            <consortium name="The Broad Institute Genomics Platform"/>
            <person name="Russ C."/>
            <person name="Tyler B."/>
            <person name="van West P."/>
            <person name="Dieguez-Uribeondo J."/>
            <person name="Young S.K."/>
            <person name="Zeng Q."/>
            <person name="Gargeya S."/>
            <person name="Fitzgerald M."/>
            <person name="Abouelleil A."/>
            <person name="Alvarado L."/>
            <person name="Chapman S.B."/>
            <person name="Gainer-Dewar J."/>
            <person name="Goldberg J."/>
            <person name="Griggs A."/>
            <person name="Gujja S."/>
            <person name="Hansen M."/>
            <person name="Howarth C."/>
            <person name="Imamovic A."/>
            <person name="Ireland A."/>
            <person name="Larimer J."/>
            <person name="McCowan C."/>
            <person name="Murphy C."/>
            <person name="Pearson M."/>
            <person name="Poon T.W."/>
            <person name="Priest M."/>
            <person name="Roberts A."/>
            <person name="Saif S."/>
            <person name="Shea T."/>
            <person name="Sykes S."/>
            <person name="Wortman J."/>
            <person name="Nusbaum C."/>
            <person name="Birren B."/>
        </authorList>
    </citation>
    <scope>NUCLEOTIDE SEQUENCE [LARGE SCALE GENOMIC DNA]</scope>
    <source>
        <strain evidence="1">NJM9701</strain>
    </source>
</reference>
<proteinExistence type="predicted"/>
<protein>
    <submittedName>
        <fullName evidence="1">Uncharacterized protein</fullName>
    </submittedName>
</protein>
<dbReference type="GeneID" id="20087092"/>
<name>A0A024TRE3_9STRA</name>
<gene>
    <name evidence="1" type="ORF">H310_10042</name>
</gene>
<dbReference type="VEuPathDB" id="FungiDB:H310_10042"/>
<sequence length="57" mass="6563">MTVGSAAHRDNDTIPLASDLLQFMDTNHHTEWLEDYLIAKKSEGQAHHSLLRLCQRF</sequence>
<dbReference type="EMBL" id="KI913975">
    <property type="protein sequence ID" value="ETV96725.1"/>
    <property type="molecule type" value="Genomic_DNA"/>
</dbReference>
<dbReference type="AlphaFoldDB" id="A0A024TRE3"/>
<dbReference type="RefSeq" id="XP_008874502.1">
    <property type="nucleotide sequence ID" value="XM_008876280.1"/>
</dbReference>
<organism evidence="1">
    <name type="scientific">Aphanomyces invadans</name>
    <dbReference type="NCBI Taxonomy" id="157072"/>
    <lineage>
        <taxon>Eukaryota</taxon>
        <taxon>Sar</taxon>
        <taxon>Stramenopiles</taxon>
        <taxon>Oomycota</taxon>
        <taxon>Saprolegniomycetes</taxon>
        <taxon>Saprolegniales</taxon>
        <taxon>Verrucalvaceae</taxon>
        <taxon>Aphanomyces</taxon>
    </lineage>
</organism>
<evidence type="ECO:0000313" key="1">
    <source>
        <dbReference type="EMBL" id="ETV96725.1"/>
    </source>
</evidence>
<accession>A0A024TRE3</accession>